<dbReference type="GO" id="GO:0046983">
    <property type="term" value="F:protein dimerization activity"/>
    <property type="evidence" value="ECO:0007669"/>
    <property type="project" value="InterPro"/>
</dbReference>
<dbReference type="Proteomes" id="UP000030764">
    <property type="component" value="Unassembled WGS sequence"/>
</dbReference>
<feature type="region of interest" description="Disordered" evidence="1">
    <location>
        <begin position="14"/>
        <end position="37"/>
    </location>
</feature>
<evidence type="ECO:0000313" key="4">
    <source>
        <dbReference type="Proteomes" id="UP000030764"/>
    </source>
</evidence>
<proteinExistence type="predicted"/>
<dbReference type="SUPFAM" id="SSF47459">
    <property type="entry name" value="HLH, helix-loop-helix DNA-binding domain"/>
    <property type="match status" value="1"/>
</dbReference>
<dbReference type="InterPro" id="IPR036638">
    <property type="entry name" value="HLH_DNA-bd_sf"/>
</dbReference>
<organism evidence="2 4">
    <name type="scientific">Trichuris suis</name>
    <name type="common">pig whipworm</name>
    <dbReference type="NCBI Taxonomy" id="68888"/>
    <lineage>
        <taxon>Eukaryota</taxon>
        <taxon>Metazoa</taxon>
        <taxon>Ecdysozoa</taxon>
        <taxon>Nematoda</taxon>
        <taxon>Enoplea</taxon>
        <taxon>Dorylaimia</taxon>
        <taxon>Trichinellida</taxon>
        <taxon>Trichuridae</taxon>
        <taxon>Trichuris</taxon>
    </lineage>
</organism>
<evidence type="ECO:0000313" key="3">
    <source>
        <dbReference type="EMBL" id="KFD69677.1"/>
    </source>
</evidence>
<dbReference type="Gene3D" id="4.10.280.10">
    <property type="entry name" value="Helix-loop-helix DNA-binding domain"/>
    <property type="match status" value="1"/>
</dbReference>
<reference evidence="2 4" key="1">
    <citation type="journal article" date="2014" name="Nat. Genet.">
        <title>Genome and transcriptome of the porcine whipworm Trichuris suis.</title>
        <authorList>
            <person name="Jex A.R."/>
            <person name="Nejsum P."/>
            <person name="Schwarz E.M."/>
            <person name="Hu L."/>
            <person name="Young N.D."/>
            <person name="Hall R.S."/>
            <person name="Korhonen P.K."/>
            <person name="Liao S."/>
            <person name="Thamsborg S."/>
            <person name="Xia J."/>
            <person name="Xu P."/>
            <person name="Wang S."/>
            <person name="Scheerlinck J.P."/>
            <person name="Hofmann A."/>
            <person name="Sternberg P.W."/>
            <person name="Wang J."/>
            <person name="Gasser R.B."/>
        </authorList>
    </citation>
    <scope>NUCLEOTIDE SEQUENCE [LARGE SCALE GENOMIC DNA]</scope>
    <source>
        <strain evidence="3">DCEP-RM93F</strain>
        <strain evidence="2">DCEP-RM93M</strain>
    </source>
</reference>
<name>A0A085M8K4_9BILA</name>
<sequence length="99" mass="10897">MPVQMCSPVVPEMSVADEQSQPSLGAQVAFSSPSLKRSGEGAATMAQLRQLVPSLRQMAISDELEFLQHVIDYIQDLETQLTDHDLEMIPESEGEQPRA</sequence>
<keyword evidence="4" id="KW-1185">Reference proteome</keyword>
<gene>
    <name evidence="2" type="ORF">M513_05466</name>
    <name evidence="3" type="ORF">M514_05466</name>
</gene>
<evidence type="ECO:0000256" key="1">
    <source>
        <dbReference type="SAM" id="MobiDB-lite"/>
    </source>
</evidence>
<evidence type="ECO:0008006" key="5">
    <source>
        <dbReference type="Google" id="ProtNLM"/>
    </source>
</evidence>
<dbReference type="EMBL" id="KL363215">
    <property type="protein sequence ID" value="KFD53550.1"/>
    <property type="molecule type" value="Genomic_DNA"/>
</dbReference>
<dbReference type="Proteomes" id="UP000030758">
    <property type="component" value="Unassembled WGS sequence"/>
</dbReference>
<dbReference type="EMBL" id="KL367493">
    <property type="protein sequence ID" value="KFD69677.1"/>
    <property type="molecule type" value="Genomic_DNA"/>
</dbReference>
<feature type="compositionally biased region" description="Polar residues" evidence="1">
    <location>
        <begin position="17"/>
        <end position="35"/>
    </location>
</feature>
<dbReference type="AlphaFoldDB" id="A0A085M8K4"/>
<evidence type="ECO:0000313" key="2">
    <source>
        <dbReference type="EMBL" id="KFD53550.1"/>
    </source>
</evidence>
<protein>
    <recommendedName>
        <fullName evidence="5">BHLH domain-containing protein</fullName>
    </recommendedName>
</protein>
<dbReference type="CDD" id="cd19695">
    <property type="entry name" value="bHLH_dnHLH_EMC_like"/>
    <property type="match status" value="1"/>
</dbReference>
<accession>A0A085M8K4</accession>